<keyword evidence="15" id="KW-1185">Reference proteome</keyword>
<evidence type="ECO:0000256" key="6">
    <source>
        <dbReference type="ARBA" id="ARBA00022475"/>
    </source>
</evidence>
<evidence type="ECO:0000256" key="7">
    <source>
        <dbReference type="ARBA" id="ARBA00022519"/>
    </source>
</evidence>
<evidence type="ECO:0000313" key="14">
    <source>
        <dbReference type="EMBL" id="MET4576963.1"/>
    </source>
</evidence>
<evidence type="ECO:0000256" key="12">
    <source>
        <dbReference type="RuleBase" id="RU003879"/>
    </source>
</evidence>
<reference evidence="14 15" key="1">
    <citation type="submission" date="2024-06" db="EMBL/GenBank/DDBJ databases">
        <title>Sorghum-associated microbial communities from plants grown in Nebraska, USA.</title>
        <authorList>
            <person name="Schachtman D."/>
        </authorList>
    </citation>
    <scope>NUCLEOTIDE SEQUENCE [LARGE SCALE GENOMIC DNA]</scope>
    <source>
        <strain evidence="14 15">2709</strain>
    </source>
</reference>
<dbReference type="RefSeq" id="WP_354443027.1">
    <property type="nucleotide sequence ID" value="NZ_JBEPSH010000004.1"/>
</dbReference>
<evidence type="ECO:0000256" key="9">
    <source>
        <dbReference type="ARBA" id="ARBA00022927"/>
    </source>
</evidence>
<evidence type="ECO:0000256" key="10">
    <source>
        <dbReference type="ARBA" id="ARBA00022989"/>
    </source>
</evidence>
<gene>
    <name evidence="14" type="ORF">ABIE13_002074</name>
</gene>
<keyword evidence="8 12" id="KW-0812">Transmembrane</keyword>
<comment type="caution">
    <text evidence="14">The sequence shown here is derived from an EMBL/GenBank/DDBJ whole genome shotgun (WGS) entry which is preliminary data.</text>
</comment>
<keyword evidence="11 13" id="KW-0472">Membrane</keyword>
<dbReference type="Pfam" id="PF02472">
    <property type="entry name" value="ExbD"/>
    <property type="match status" value="1"/>
</dbReference>
<comment type="similarity">
    <text evidence="3 12">Belongs to the ExbD/TolR family.</text>
</comment>
<comment type="subunit">
    <text evidence="4">The accessory proteins ExbB and ExbD seem to form a complex with TonB.</text>
</comment>
<evidence type="ECO:0000256" key="4">
    <source>
        <dbReference type="ARBA" id="ARBA00011471"/>
    </source>
</evidence>
<comment type="function">
    <text evidence="1">Involved in the TonB-dependent energy-dependent transport of various receptor-bound substrates.</text>
</comment>
<dbReference type="PANTHER" id="PTHR30558">
    <property type="entry name" value="EXBD MEMBRANE COMPONENT OF PMF-DRIVEN MACROMOLECULE IMPORT SYSTEM"/>
    <property type="match status" value="1"/>
</dbReference>
<keyword evidence="10 13" id="KW-1133">Transmembrane helix</keyword>
<evidence type="ECO:0000256" key="3">
    <source>
        <dbReference type="ARBA" id="ARBA00005811"/>
    </source>
</evidence>
<keyword evidence="9 12" id="KW-0653">Protein transport</keyword>
<evidence type="ECO:0000256" key="5">
    <source>
        <dbReference type="ARBA" id="ARBA00022448"/>
    </source>
</evidence>
<evidence type="ECO:0000256" key="2">
    <source>
        <dbReference type="ARBA" id="ARBA00004249"/>
    </source>
</evidence>
<keyword evidence="7" id="KW-0997">Cell inner membrane</keyword>
<protein>
    <submittedName>
        <fullName evidence="14">Biopolymer transport protein TolR</fullName>
    </submittedName>
</protein>
<keyword evidence="5 12" id="KW-0813">Transport</keyword>
<sequence length="149" mass="15992">MAFGRLERAKGTEPMSDINVTPLVDVMLVLVVIFIITAPLLASSIRLDLPKTDAAKPGDPPKFVTLVVDKSGQTFFNDRPVNRHEMILALTDAARADAQTEVQLRADQTVPYGRVVEVMGEAQKAGLNRIGFVADAPVQASPPGQAASR</sequence>
<organism evidence="14 15">
    <name type="scientific">Ottowia thiooxydans</name>
    <dbReference type="NCBI Taxonomy" id="219182"/>
    <lineage>
        <taxon>Bacteria</taxon>
        <taxon>Pseudomonadati</taxon>
        <taxon>Pseudomonadota</taxon>
        <taxon>Betaproteobacteria</taxon>
        <taxon>Burkholderiales</taxon>
        <taxon>Comamonadaceae</taxon>
        <taxon>Ottowia</taxon>
    </lineage>
</organism>
<feature type="transmembrane region" description="Helical" evidence="13">
    <location>
        <begin position="20"/>
        <end position="42"/>
    </location>
</feature>
<accession>A0ABV2Q7V5</accession>
<evidence type="ECO:0000256" key="13">
    <source>
        <dbReference type="SAM" id="Phobius"/>
    </source>
</evidence>
<dbReference type="Proteomes" id="UP001549320">
    <property type="component" value="Unassembled WGS sequence"/>
</dbReference>
<comment type="subcellular location">
    <subcellularLocation>
        <location evidence="2">Cell inner membrane</location>
        <topology evidence="2">Single-pass type II membrane protein</topology>
    </subcellularLocation>
    <subcellularLocation>
        <location evidence="12">Cell membrane</location>
        <topology evidence="12">Single-pass type II membrane protein</topology>
    </subcellularLocation>
</comment>
<proteinExistence type="inferred from homology"/>
<keyword evidence="6" id="KW-1003">Cell membrane</keyword>
<evidence type="ECO:0000256" key="8">
    <source>
        <dbReference type="ARBA" id="ARBA00022692"/>
    </source>
</evidence>
<name>A0ABV2Q7V5_9BURK</name>
<evidence type="ECO:0000256" key="11">
    <source>
        <dbReference type="ARBA" id="ARBA00023136"/>
    </source>
</evidence>
<dbReference type="InterPro" id="IPR003400">
    <property type="entry name" value="ExbD"/>
</dbReference>
<dbReference type="EMBL" id="JBEPSH010000004">
    <property type="protein sequence ID" value="MET4576963.1"/>
    <property type="molecule type" value="Genomic_DNA"/>
</dbReference>
<evidence type="ECO:0000256" key="1">
    <source>
        <dbReference type="ARBA" id="ARBA00003540"/>
    </source>
</evidence>
<dbReference type="PANTHER" id="PTHR30558:SF12">
    <property type="entry name" value="BIOPOLYMER TRANSPORT PROTEIN EXBD"/>
    <property type="match status" value="1"/>
</dbReference>
<evidence type="ECO:0000313" key="15">
    <source>
        <dbReference type="Proteomes" id="UP001549320"/>
    </source>
</evidence>
<dbReference type="Gene3D" id="3.30.420.270">
    <property type="match status" value="1"/>
</dbReference>